<keyword evidence="2" id="KW-1185">Reference proteome</keyword>
<dbReference type="EMBL" id="CM056813">
    <property type="protein sequence ID" value="KAJ8639910.1"/>
    <property type="molecule type" value="Genomic_DNA"/>
</dbReference>
<evidence type="ECO:0000313" key="1">
    <source>
        <dbReference type="EMBL" id="KAJ8639910.1"/>
    </source>
</evidence>
<reference evidence="1 2" key="1">
    <citation type="journal article" date="2022" name="Hortic Res">
        <title>A haplotype resolved chromosomal level avocado genome allows analysis of novel avocado genes.</title>
        <authorList>
            <person name="Nath O."/>
            <person name="Fletcher S.J."/>
            <person name="Hayward A."/>
            <person name="Shaw L.M."/>
            <person name="Masouleh A.K."/>
            <person name="Furtado A."/>
            <person name="Henry R.J."/>
            <person name="Mitter N."/>
        </authorList>
    </citation>
    <scope>NUCLEOTIDE SEQUENCE [LARGE SCALE GENOMIC DNA]</scope>
    <source>
        <strain evidence="2">cv. Hass</strain>
    </source>
</reference>
<comment type="caution">
    <text evidence="1">The sequence shown here is derived from an EMBL/GenBank/DDBJ whole genome shotgun (WGS) entry which is preliminary data.</text>
</comment>
<accession>A0ACC2M2M6</accession>
<protein>
    <submittedName>
        <fullName evidence="1">Uncharacterized protein</fullName>
    </submittedName>
</protein>
<name>A0ACC2M2M6_PERAE</name>
<dbReference type="Proteomes" id="UP001234297">
    <property type="component" value="Chromosome 5"/>
</dbReference>
<organism evidence="1 2">
    <name type="scientific">Persea americana</name>
    <name type="common">Avocado</name>
    <dbReference type="NCBI Taxonomy" id="3435"/>
    <lineage>
        <taxon>Eukaryota</taxon>
        <taxon>Viridiplantae</taxon>
        <taxon>Streptophyta</taxon>
        <taxon>Embryophyta</taxon>
        <taxon>Tracheophyta</taxon>
        <taxon>Spermatophyta</taxon>
        <taxon>Magnoliopsida</taxon>
        <taxon>Magnoliidae</taxon>
        <taxon>Laurales</taxon>
        <taxon>Lauraceae</taxon>
        <taxon>Persea</taxon>
    </lineage>
</organism>
<evidence type="ECO:0000313" key="2">
    <source>
        <dbReference type="Proteomes" id="UP001234297"/>
    </source>
</evidence>
<gene>
    <name evidence="1" type="ORF">MRB53_016604</name>
</gene>
<proteinExistence type="predicted"/>
<sequence>MTFMDGFSGYNQKKMHPEDERQTSFQTPFGVYCYTVMPFGLKNAGATYQRAMMKIFQDMQHKTVECNVDDLAVKSKRKEDHLQDLREVFLRLRKHKLRMNSLKCFFGVSLEFLNFEPEEVESVTPFRIGDQVCVKRSVAEPRYAWGGETHRSVGTISEIETDGLLIIEIPNRPIPWQADPADMEKVESFKEIEVNLIITYYCMPGMTGYDLLRKIKESSSLKDIPVVIMSSENVPSRISRLKHIKVKYSELPLFSPLLSFYPYIALFLHHDLQWNWTAKALWTNSDFYYFCWNGLLWLHAEVSKGSGKICCHWKCLLEQYRQQVLHGNI</sequence>